<accession>A0ABT9XMS7</accession>
<protein>
    <submittedName>
        <fullName evidence="1">HTH domain antitoxin</fullName>
    </submittedName>
</protein>
<dbReference type="Pfam" id="PF03683">
    <property type="entry name" value="UPF0175"/>
    <property type="match status" value="1"/>
</dbReference>
<dbReference type="Proteomes" id="UP001232973">
    <property type="component" value="Unassembled WGS sequence"/>
</dbReference>
<gene>
    <name evidence="1" type="ORF">J2S03_003464</name>
</gene>
<name>A0ABT9XMS7_9BACL</name>
<dbReference type="EMBL" id="JAUSTP010000058">
    <property type="protein sequence ID" value="MDQ0191593.1"/>
    <property type="molecule type" value="Genomic_DNA"/>
</dbReference>
<dbReference type="RefSeq" id="WP_274457026.1">
    <property type="nucleotide sequence ID" value="NZ_CP067097.1"/>
</dbReference>
<comment type="caution">
    <text evidence="1">The sequence shown here is derived from an EMBL/GenBank/DDBJ whole genome shotgun (WGS) entry which is preliminary data.</text>
</comment>
<proteinExistence type="predicted"/>
<organism evidence="1 2">
    <name type="scientific">Alicyclobacillus cycloheptanicus</name>
    <dbReference type="NCBI Taxonomy" id="1457"/>
    <lineage>
        <taxon>Bacteria</taxon>
        <taxon>Bacillati</taxon>
        <taxon>Bacillota</taxon>
        <taxon>Bacilli</taxon>
        <taxon>Bacillales</taxon>
        <taxon>Alicyclobacillaceae</taxon>
        <taxon>Alicyclobacillus</taxon>
    </lineage>
</organism>
<evidence type="ECO:0000313" key="2">
    <source>
        <dbReference type="Proteomes" id="UP001232973"/>
    </source>
</evidence>
<sequence>MLMSTNNQVFRLTLPIKFKPYLVGPDDDPSKARVTIAIGLMTMKRLPLDQAARLAGKTPQEFVEMLQEENIPWAEYAEED</sequence>
<keyword evidence="2" id="KW-1185">Reference proteome</keyword>
<dbReference type="InterPro" id="IPR005368">
    <property type="entry name" value="UPF0175"/>
</dbReference>
<reference evidence="1 2" key="1">
    <citation type="submission" date="2023-07" db="EMBL/GenBank/DDBJ databases">
        <title>Genomic Encyclopedia of Type Strains, Phase IV (KMG-IV): sequencing the most valuable type-strain genomes for metagenomic binning, comparative biology and taxonomic classification.</title>
        <authorList>
            <person name="Goeker M."/>
        </authorList>
    </citation>
    <scope>NUCLEOTIDE SEQUENCE [LARGE SCALE GENOMIC DNA]</scope>
    <source>
        <strain evidence="1 2">DSM 4006</strain>
    </source>
</reference>
<evidence type="ECO:0000313" key="1">
    <source>
        <dbReference type="EMBL" id="MDQ0191593.1"/>
    </source>
</evidence>